<dbReference type="InterPro" id="IPR047021">
    <property type="entry name" value="REXO1/3/4-like"/>
</dbReference>
<dbReference type="PANTHER" id="PTHR12801">
    <property type="entry name" value="RNA EXONUCLEASE REXO1 / RECO3 FAMILY MEMBER-RELATED"/>
    <property type="match status" value="1"/>
</dbReference>
<feature type="compositionally biased region" description="Basic and acidic residues" evidence="8">
    <location>
        <begin position="56"/>
        <end position="69"/>
    </location>
</feature>
<evidence type="ECO:0000313" key="10">
    <source>
        <dbReference type="EMBL" id="KAL1022919.1"/>
    </source>
</evidence>
<feature type="compositionally biased region" description="Acidic residues" evidence="8">
    <location>
        <begin position="664"/>
        <end position="675"/>
    </location>
</feature>
<feature type="region of interest" description="Disordered" evidence="8">
    <location>
        <begin position="961"/>
        <end position="983"/>
    </location>
</feature>
<dbReference type="SUPFAM" id="SSF53098">
    <property type="entry name" value="Ribonuclease H-like"/>
    <property type="match status" value="1"/>
</dbReference>
<feature type="compositionally biased region" description="Basic and acidic residues" evidence="8">
    <location>
        <begin position="496"/>
        <end position="566"/>
    </location>
</feature>
<dbReference type="GO" id="GO:0004527">
    <property type="term" value="F:exonuclease activity"/>
    <property type="evidence" value="ECO:0007669"/>
    <property type="project" value="UniProtKB-KW"/>
</dbReference>
<reference evidence="10 11" key="1">
    <citation type="submission" date="2024-06" db="EMBL/GenBank/DDBJ databases">
        <authorList>
            <person name="Pan Q."/>
            <person name="Wen M."/>
            <person name="Jouanno E."/>
            <person name="Zahm M."/>
            <person name="Klopp C."/>
            <person name="Cabau C."/>
            <person name="Louis A."/>
            <person name="Berthelot C."/>
            <person name="Parey E."/>
            <person name="Roest Crollius H."/>
            <person name="Montfort J."/>
            <person name="Robinson-Rechavi M."/>
            <person name="Bouchez O."/>
            <person name="Lampietro C."/>
            <person name="Lopez Roques C."/>
            <person name="Donnadieu C."/>
            <person name="Postlethwait J."/>
            <person name="Bobe J."/>
            <person name="Verreycken H."/>
            <person name="Guiguen Y."/>
        </authorList>
    </citation>
    <scope>NUCLEOTIDE SEQUENCE [LARGE SCALE GENOMIC DNA]</scope>
    <source>
        <strain evidence="10">Up_M1</strain>
        <tissue evidence="10">Testis</tissue>
    </source>
</reference>
<dbReference type="CDD" id="cd06145">
    <property type="entry name" value="REX1_like"/>
    <property type="match status" value="1"/>
</dbReference>
<evidence type="ECO:0000256" key="2">
    <source>
        <dbReference type="ARBA" id="ARBA00006357"/>
    </source>
</evidence>
<feature type="region of interest" description="Disordered" evidence="8">
    <location>
        <begin position="708"/>
        <end position="768"/>
    </location>
</feature>
<evidence type="ECO:0000256" key="5">
    <source>
        <dbReference type="ARBA" id="ARBA00022839"/>
    </source>
</evidence>
<comment type="caution">
    <text evidence="10">The sequence shown here is derived from an EMBL/GenBank/DDBJ whole genome shotgun (WGS) entry which is preliminary data.</text>
</comment>
<evidence type="ECO:0000256" key="3">
    <source>
        <dbReference type="ARBA" id="ARBA00022722"/>
    </source>
</evidence>
<dbReference type="FunFam" id="3.30.420.10:FF:000021">
    <property type="entry name" value="RNA exonuclease 1 homolog"/>
    <property type="match status" value="1"/>
</dbReference>
<proteinExistence type="inferred from homology"/>
<feature type="compositionally biased region" description="Polar residues" evidence="8">
    <location>
        <begin position="363"/>
        <end position="373"/>
    </location>
</feature>
<dbReference type="Gene3D" id="3.30.420.10">
    <property type="entry name" value="Ribonuclease H-like superfamily/Ribonuclease H"/>
    <property type="match status" value="1"/>
</dbReference>
<feature type="compositionally biased region" description="Basic and acidic residues" evidence="8">
    <location>
        <begin position="410"/>
        <end position="422"/>
    </location>
</feature>
<feature type="domain" description="Exonuclease" evidence="9">
    <location>
        <begin position="1152"/>
        <end position="1311"/>
    </location>
</feature>
<name>A0ABD0XQC5_UMBPY</name>
<feature type="compositionally biased region" description="Polar residues" evidence="8">
    <location>
        <begin position="257"/>
        <end position="273"/>
    </location>
</feature>
<dbReference type="InterPro" id="IPR036397">
    <property type="entry name" value="RNaseH_sf"/>
</dbReference>
<feature type="compositionally biased region" description="Basic and acidic residues" evidence="8">
    <location>
        <begin position="573"/>
        <end position="588"/>
    </location>
</feature>
<accession>A0ABD0XQC5</accession>
<dbReference type="PANTHER" id="PTHR12801:SF62">
    <property type="entry name" value="RNA EXONUCLEASE 1 HOMOLOG"/>
    <property type="match status" value="1"/>
</dbReference>
<keyword evidence="7" id="KW-0175">Coiled coil</keyword>
<feature type="region of interest" description="Disordered" evidence="8">
    <location>
        <begin position="797"/>
        <end position="856"/>
    </location>
</feature>
<keyword evidence="3" id="KW-0540">Nuclease</keyword>
<keyword evidence="5" id="KW-0269">Exonuclease</keyword>
<feature type="coiled-coil region" evidence="7">
    <location>
        <begin position="101"/>
        <end position="128"/>
    </location>
</feature>
<dbReference type="Pfam" id="PF15870">
    <property type="entry name" value="EloA-BP1"/>
    <property type="match status" value="1"/>
</dbReference>
<feature type="compositionally biased region" description="Polar residues" evidence="8">
    <location>
        <begin position="216"/>
        <end position="228"/>
    </location>
</feature>
<feature type="compositionally biased region" description="Basic and acidic residues" evidence="8">
    <location>
        <begin position="708"/>
        <end position="729"/>
    </location>
</feature>
<evidence type="ECO:0000256" key="8">
    <source>
        <dbReference type="SAM" id="MobiDB-lite"/>
    </source>
</evidence>
<feature type="compositionally biased region" description="Basic and acidic residues" evidence="8">
    <location>
        <begin position="275"/>
        <end position="284"/>
    </location>
</feature>
<feature type="region of interest" description="Disordered" evidence="8">
    <location>
        <begin position="128"/>
        <end position="682"/>
    </location>
</feature>
<feature type="compositionally biased region" description="Low complexity" evidence="8">
    <location>
        <begin position="826"/>
        <end position="839"/>
    </location>
</feature>
<sequence>MLRSTGFFRGIDCPFYTDNVSCNGETKSDKDGCKRPYCHFRHSKQRRLSYVSNEFRKSKELHSKQKEQGGYDPFNPEVVRSEEQENGEPTSANVSLGALELELVNRAIEEVRSEVEREKKKLLRIEDQEYDPASGSPKVVAKQPKPLLRTGDQEYEPTSSSPKVVAKQPKPLARTGDQEYIPTSSSPKTMAKQPKSPAVASHLAYDPGRYHMATTADYNPTPRSSKYTMDSDSKDTHASSMEYVPTTVNKPAGKNPPQIQTLHRPSAPNTLKNKYTVDHTKPSTDMEYDPLSNYSAKIAGNIKKDQKTRDSKGEGKKRPYLSGTEKRSTDEEYVPTVKKPRQVMADPLKYTARFSESDEESSGTEYRPTTLSRLQRRKSSSGSVEEACGPDSRERTEGDLVKLKHKHSQHSKEQDGSAHLESEDSENQGVARQKSEAEKGQVKTTHVKSSKLEKLSTCGKESNKKSGGSDGCRSKEKGAGNGKEISALKKSIHKAANKDSKNQSKKEEEKRMKNKYIDKSKEAKGSDGKSKIRTDKAKGVSSKREHGDGTGKKTKTSDKEKNILKFKEHKNGKHESCGREKESKKVVKETSNSIKDKRSKSNSSSSDSKMGKVKQRSLSHIDLFGDESAEEKSEEEETIVRKSAAAFKRGSLNKRKASELTSSSEDEDVGDEDDRSYDVGEGVDYSCMQVDLDFDLDEDPMEECLRIFNESKDVKTEDKGRQSKPCKDSAEDEATESSLTTLFPGQKKRVSHFSVKGSTEVTPKPPPYRRLTAQEICYQRMQIAQQQAAQLAAAVKTASASKPMPRTNPFPGERKRVAHRPTPLPSSSSSNSGVSEAKSVGSRVLSPTRTLPGGLSVKAQTSAGILSKTTTTVAQKRVAHTPTMKSSAMKRPVIPTEFGAKVPTNIRQRYLNNFIDECMKFCPSEDLAFEMALDEEKVVYDRSNSKNIYLNVAVNTLKKLRNKSSSPTTPVARSPAVVGNRKAQSHEEVLGGRLAAKTSFTINRTGKQQEEKLSGVSLYRKLRDYLMTEEQLQEHGYPRPHPERSGRAVVHNIPEKKIVDPFAKVCCRCGAEYRINASGNCVRKEECHHHWGRVRRHKVSGGWETNYNCCSGAVGSPGCSVAKQHVQDGRKESLDGFVQTFDKQLPPDGNGGVYALDCEMCYTTQGLELTRVTVINSELKVIYDTFVKPDSRVVDHNTRFSGVTEEDLVNATITLRDVQAVLLNMFSAESILIGHSLESDLFALKVIHSTVVDTAIVFPHRLGLPYKRALRNLMADHLKRIIQDSVDGHDSSEDACACMQLMMWKIREDAKVKR</sequence>
<feature type="region of interest" description="Disordered" evidence="8">
    <location>
        <begin position="56"/>
        <end position="94"/>
    </location>
</feature>
<dbReference type="InterPro" id="IPR013520">
    <property type="entry name" value="Ribonucl_H"/>
</dbReference>
<evidence type="ECO:0000313" key="11">
    <source>
        <dbReference type="Proteomes" id="UP001557470"/>
    </source>
</evidence>
<evidence type="ECO:0000259" key="9">
    <source>
        <dbReference type="SMART" id="SM00479"/>
    </source>
</evidence>
<dbReference type="Proteomes" id="UP001557470">
    <property type="component" value="Unassembled WGS sequence"/>
</dbReference>
<evidence type="ECO:0000256" key="7">
    <source>
        <dbReference type="SAM" id="Coils"/>
    </source>
</evidence>
<evidence type="ECO:0000256" key="1">
    <source>
        <dbReference type="ARBA" id="ARBA00004123"/>
    </source>
</evidence>
<keyword evidence="11" id="KW-1185">Reference proteome</keyword>
<feature type="compositionally biased region" description="Basic and acidic residues" evidence="8">
    <location>
        <begin position="391"/>
        <end position="402"/>
    </location>
</feature>
<keyword evidence="4" id="KW-0378">Hydrolase</keyword>
<feature type="compositionally biased region" description="Basic and acidic residues" evidence="8">
    <location>
        <begin position="302"/>
        <end position="317"/>
    </location>
</feature>
<feature type="compositionally biased region" description="Acidic residues" evidence="8">
    <location>
        <begin position="624"/>
        <end position="637"/>
    </location>
</feature>
<dbReference type="InterPro" id="IPR031736">
    <property type="entry name" value="REXO1-like_dom"/>
</dbReference>
<protein>
    <recommendedName>
        <fullName evidence="9">Exonuclease domain-containing protein</fullName>
    </recommendedName>
</protein>
<dbReference type="GO" id="GO:0005634">
    <property type="term" value="C:nucleus"/>
    <property type="evidence" value="ECO:0007669"/>
    <property type="project" value="UniProtKB-SubCell"/>
</dbReference>
<dbReference type="EMBL" id="JAGEUA010000001">
    <property type="protein sequence ID" value="KAL1022919.1"/>
    <property type="molecule type" value="Genomic_DNA"/>
</dbReference>
<keyword evidence="6" id="KW-0539">Nucleus</keyword>
<comment type="subcellular location">
    <subcellularLocation>
        <location evidence="1">Nucleus</location>
    </subcellularLocation>
</comment>
<evidence type="ECO:0000256" key="4">
    <source>
        <dbReference type="ARBA" id="ARBA00022801"/>
    </source>
</evidence>
<dbReference type="InterPro" id="IPR034922">
    <property type="entry name" value="REX1-like_exo"/>
</dbReference>
<gene>
    <name evidence="10" type="ORF">UPYG_G00034210</name>
</gene>
<organism evidence="10 11">
    <name type="scientific">Umbra pygmaea</name>
    <name type="common">Eastern mudminnow</name>
    <dbReference type="NCBI Taxonomy" id="75934"/>
    <lineage>
        <taxon>Eukaryota</taxon>
        <taxon>Metazoa</taxon>
        <taxon>Chordata</taxon>
        <taxon>Craniata</taxon>
        <taxon>Vertebrata</taxon>
        <taxon>Euteleostomi</taxon>
        <taxon>Actinopterygii</taxon>
        <taxon>Neopterygii</taxon>
        <taxon>Teleostei</taxon>
        <taxon>Protacanthopterygii</taxon>
        <taxon>Esociformes</taxon>
        <taxon>Umbridae</taxon>
        <taxon>Umbra</taxon>
    </lineage>
</organism>
<evidence type="ECO:0000256" key="6">
    <source>
        <dbReference type="ARBA" id="ARBA00023242"/>
    </source>
</evidence>
<dbReference type="InterPro" id="IPR012337">
    <property type="entry name" value="RNaseH-like_sf"/>
</dbReference>
<comment type="similarity">
    <text evidence="2">Belongs to the REXO1/REXO3 family.</text>
</comment>
<dbReference type="SMART" id="SM00479">
    <property type="entry name" value="EXOIII"/>
    <property type="match status" value="1"/>
</dbReference>